<proteinExistence type="predicted"/>
<keyword evidence="1" id="KW-0812">Transmembrane</keyword>
<evidence type="ECO:0000313" key="3">
    <source>
        <dbReference type="Proteomes" id="UP001496674"/>
    </source>
</evidence>
<organism evidence="2 3">
    <name type="scientific">Bacteroides sedimenti</name>
    <dbReference type="NCBI Taxonomy" id="2136147"/>
    <lineage>
        <taxon>Bacteria</taxon>
        <taxon>Pseudomonadati</taxon>
        <taxon>Bacteroidota</taxon>
        <taxon>Bacteroidia</taxon>
        <taxon>Bacteroidales</taxon>
        <taxon>Bacteroidaceae</taxon>
        <taxon>Bacteroides</taxon>
    </lineage>
</organism>
<evidence type="ECO:0000256" key="1">
    <source>
        <dbReference type="SAM" id="Phobius"/>
    </source>
</evidence>
<dbReference type="EMBL" id="AP028055">
    <property type="protein sequence ID" value="BEH00502.1"/>
    <property type="molecule type" value="Genomic_DNA"/>
</dbReference>
<dbReference type="Pfam" id="PF16479">
    <property type="entry name" value="DUF5056"/>
    <property type="match status" value="1"/>
</dbReference>
<dbReference type="InterPro" id="IPR032129">
    <property type="entry name" value="DUF5056"/>
</dbReference>
<protein>
    <submittedName>
        <fullName evidence="2">DUF5056 domain-containing protein</fullName>
    </submittedName>
</protein>
<keyword evidence="3" id="KW-1185">Reference proteome</keyword>
<name>A0ABM8IFS7_9BACE</name>
<feature type="transmembrane region" description="Helical" evidence="1">
    <location>
        <begin position="43"/>
        <end position="69"/>
    </location>
</feature>
<keyword evidence="1" id="KW-1133">Transmembrane helix</keyword>
<keyword evidence="1" id="KW-0472">Membrane</keyword>
<dbReference type="RefSeq" id="WP_353331901.1">
    <property type="nucleotide sequence ID" value="NZ_AP028055.1"/>
</dbReference>
<sequence>MKEIDDKVLADFFQKEKKEIADNGFSRRVMNSLPDREKRLSNIWAMFCTAIGIILFFLFNGLDAILNILREAFDGAMEKGLANIDIKSLAIAAVVLIALGIRKVATLSE</sequence>
<gene>
    <name evidence="2" type="ORF">BSYN_27660</name>
</gene>
<accession>A0ABM8IFS7</accession>
<reference evidence="2 3" key="1">
    <citation type="submission" date="2023-04" db="EMBL/GenBank/DDBJ databases">
        <title>Draft genome sequence of acteroides sedimenti strain YN3PY1.</title>
        <authorList>
            <person name="Yoshida N."/>
        </authorList>
    </citation>
    <scope>NUCLEOTIDE SEQUENCE [LARGE SCALE GENOMIC DNA]</scope>
    <source>
        <strain evidence="2 3">YN3PY1</strain>
    </source>
</reference>
<feature type="transmembrane region" description="Helical" evidence="1">
    <location>
        <begin position="81"/>
        <end position="101"/>
    </location>
</feature>
<evidence type="ECO:0000313" key="2">
    <source>
        <dbReference type="EMBL" id="BEH00502.1"/>
    </source>
</evidence>
<dbReference type="Proteomes" id="UP001496674">
    <property type="component" value="Chromosome"/>
</dbReference>